<accession>A0A8S5TH21</accession>
<sequence length="465" mass="53113">MTQITSKIEPKIILPEHEVTMLSTNDEQVGHPLEYDREYMQTRVHGIMAPLLFFNGIAVDYPNISTFELDWTGLVPTIKFEFADRNDVFGRYSKPGLTNEIQVQILPAHDKTYKKINLLFYVTDISINGGMIRGEASYKVKEFVQTKYESLGEKSTYELVQYIAEKTGMGFASNLTATDDKRYIQVREESYQKVLMSEMEKSLADQETVQDIWVDLWNNLVLMNMQDRFSTIDAEEDMQVWIRSELMPDATAHGEKQGPQKALALFSNSPLTTGTELSIDEYILHTAGGGGYSSGTSKAVCVYMENEHNWSYSYSADGDVDGDEFISSEYGGEEYGSGDSIKYKHNRETFFKKLNSECVSIFTTQPLLGINRGDQIRVLWYDANDNIDMNDAMLEISKKDHKFGWISAMDNIADPDTHLRVNYQVSGQYIVNGIHISWQNERWDVEYILTKPARRKIDLLDGKAQ</sequence>
<evidence type="ECO:0000313" key="1">
    <source>
        <dbReference type="EMBL" id="DAF62066.1"/>
    </source>
</evidence>
<reference evidence="1" key="1">
    <citation type="journal article" date="2021" name="Proc. Natl. Acad. Sci. U.S.A.">
        <title>A Catalog of Tens of Thousands of Viruses from Human Metagenomes Reveals Hidden Associations with Chronic Diseases.</title>
        <authorList>
            <person name="Tisza M.J."/>
            <person name="Buck C.B."/>
        </authorList>
    </citation>
    <scope>NUCLEOTIDE SEQUENCE</scope>
    <source>
        <strain evidence="1">CtL4h4</strain>
    </source>
</reference>
<proteinExistence type="predicted"/>
<organism evidence="1">
    <name type="scientific">Phage sp. ctL4h4</name>
    <dbReference type="NCBI Taxonomy" id="2828005"/>
    <lineage>
        <taxon>Viruses</taxon>
    </lineage>
</organism>
<name>A0A8S5TH21_9VIRU</name>
<protein>
    <submittedName>
        <fullName evidence="1">Uncharacterized protein</fullName>
    </submittedName>
</protein>
<dbReference type="EMBL" id="BK032819">
    <property type="protein sequence ID" value="DAF62066.1"/>
    <property type="molecule type" value="Genomic_DNA"/>
</dbReference>